<dbReference type="InterPro" id="IPR024213">
    <property type="entry name" value="DUF3822"/>
</dbReference>
<protein>
    <submittedName>
        <fullName evidence="1">DUF3822 family protein</fullName>
    </submittedName>
</protein>
<dbReference type="CDD" id="cd24013">
    <property type="entry name" value="ASKHA_ATPase_BT3980-like"/>
    <property type="match status" value="1"/>
</dbReference>
<organism evidence="1 2">
    <name type="scientific">Sphingobacterium litopenaei</name>
    <dbReference type="NCBI Taxonomy" id="2763500"/>
    <lineage>
        <taxon>Bacteria</taxon>
        <taxon>Pseudomonadati</taxon>
        <taxon>Bacteroidota</taxon>
        <taxon>Sphingobacteriia</taxon>
        <taxon>Sphingobacteriales</taxon>
        <taxon>Sphingobacteriaceae</taxon>
        <taxon>Sphingobacterium</taxon>
    </lineage>
</organism>
<dbReference type="EMBL" id="JACOIJ010000019">
    <property type="protein sequence ID" value="MBD1430057.1"/>
    <property type="molecule type" value="Genomic_DNA"/>
</dbReference>
<proteinExistence type="predicted"/>
<evidence type="ECO:0000313" key="1">
    <source>
        <dbReference type="EMBL" id="MBD1430057.1"/>
    </source>
</evidence>
<dbReference type="Pfam" id="PF12864">
    <property type="entry name" value="DUF3822"/>
    <property type="match status" value="1"/>
</dbReference>
<accession>A0ABR7YFH0</accession>
<dbReference type="RefSeq" id="WP_190302346.1">
    <property type="nucleotide sequence ID" value="NZ_JACOIJ010000019.1"/>
</dbReference>
<comment type="caution">
    <text evidence="1">The sequence shown here is derived from an EMBL/GenBank/DDBJ whole genome shotgun (WGS) entry which is preliminary data.</text>
</comment>
<dbReference type="Gene3D" id="3.30.420.260">
    <property type="match status" value="1"/>
</dbReference>
<sequence length="264" mass="30646">MNYISGDFHLHYIPSYTLYVQSDLHRDHLVVVGPENDVLVYITYYNEKPSLEATKILSMPFEKVYVSLPHQSLLWIPSEVFDPSEIDLYTDYFLDTREDRIEFTEIENQGVTALYQIEATLMNRWRSIFPSAMILPSFSAVLGQAFRNIDYALELLTVHIYGNQADIFLFVNSEIRLYNTFEIQTPDDLAYYVLSIMKNFAIEGKVQKIMLSGAPKDSEWGDRLSIYTKQLDEMKSTYSWKSYNSKVSQAIKNLNTLVDLSICE</sequence>
<evidence type="ECO:0000313" key="2">
    <source>
        <dbReference type="Proteomes" id="UP000651271"/>
    </source>
</evidence>
<dbReference type="Proteomes" id="UP000651271">
    <property type="component" value="Unassembled WGS sequence"/>
</dbReference>
<gene>
    <name evidence="1" type="ORF">H8B04_10855</name>
</gene>
<keyword evidence="2" id="KW-1185">Reference proteome</keyword>
<name>A0ABR7YFH0_9SPHI</name>
<reference evidence="1 2" key="1">
    <citation type="submission" date="2020-08" db="EMBL/GenBank/DDBJ databases">
        <title>Sphingobacterium sp. DN04309 isolated from aquaculture water.</title>
        <authorList>
            <person name="Zhang M."/>
        </authorList>
    </citation>
    <scope>NUCLEOTIDE SEQUENCE [LARGE SCALE GENOMIC DNA]</scope>
    <source>
        <strain evidence="1 2">DN04309</strain>
    </source>
</reference>
<dbReference type="Gene3D" id="3.30.420.250">
    <property type="match status" value="1"/>
</dbReference>